<dbReference type="Proteomes" id="UP000235371">
    <property type="component" value="Unassembled WGS sequence"/>
</dbReference>
<dbReference type="RefSeq" id="XP_024744547.1">
    <property type="nucleotide sequence ID" value="XM_024879013.1"/>
</dbReference>
<comment type="catalytic activity">
    <reaction evidence="2">
        <text>N(6)-D-ribulosyl-L-lysyl-[protein] + ATP = N(6)-(3-O-phospho-D-ribulosyl)-L-lysyl-[protein] + ADP + H(+)</text>
        <dbReference type="Rhea" id="RHEA:48432"/>
        <dbReference type="Rhea" id="RHEA-COMP:12103"/>
        <dbReference type="Rhea" id="RHEA-COMP:12104"/>
        <dbReference type="ChEBI" id="CHEBI:15378"/>
        <dbReference type="ChEBI" id="CHEBI:30616"/>
        <dbReference type="ChEBI" id="CHEBI:90418"/>
        <dbReference type="ChEBI" id="CHEBI:90420"/>
        <dbReference type="ChEBI" id="CHEBI:456216"/>
        <dbReference type="EC" id="2.7.1.172"/>
    </reaction>
    <physiologicalReaction direction="left-to-right" evidence="2">
        <dbReference type="Rhea" id="RHEA:48433"/>
    </physiologicalReaction>
</comment>
<evidence type="ECO:0000256" key="2">
    <source>
        <dbReference type="ARBA" id="ARBA00048655"/>
    </source>
</evidence>
<dbReference type="OrthoDB" id="5772781at2759"/>
<dbReference type="AlphaFoldDB" id="A0A2J6TXA5"/>
<dbReference type="EMBL" id="KZ613740">
    <property type="protein sequence ID" value="PMD67643.1"/>
    <property type="molecule type" value="Genomic_DNA"/>
</dbReference>
<proteinExistence type="predicted"/>
<accession>A0A2J6TXA5</accession>
<organism evidence="3 4">
    <name type="scientific">Hyaloscypha bicolor E</name>
    <dbReference type="NCBI Taxonomy" id="1095630"/>
    <lineage>
        <taxon>Eukaryota</taxon>
        <taxon>Fungi</taxon>
        <taxon>Dikarya</taxon>
        <taxon>Ascomycota</taxon>
        <taxon>Pezizomycotina</taxon>
        <taxon>Leotiomycetes</taxon>
        <taxon>Helotiales</taxon>
        <taxon>Hyaloscyphaceae</taxon>
        <taxon>Hyaloscypha</taxon>
        <taxon>Hyaloscypha bicolor</taxon>
    </lineage>
</organism>
<dbReference type="PANTHER" id="PTHR12149:SF8">
    <property type="entry name" value="PROTEIN-RIBULOSAMINE 3-KINASE"/>
    <property type="match status" value="1"/>
</dbReference>
<dbReference type="GO" id="GO:0102193">
    <property type="term" value="F:protein-ribulosamine 3-kinase activity"/>
    <property type="evidence" value="ECO:0007669"/>
    <property type="project" value="UniProtKB-EC"/>
</dbReference>
<dbReference type="InterPro" id="IPR011009">
    <property type="entry name" value="Kinase-like_dom_sf"/>
</dbReference>
<keyword evidence="4" id="KW-1185">Reference proteome</keyword>
<dbReference type="GeneID" id="36587090"/>
<protein>
    <recommendedName>
        <fullName evidence="1">protein-ribulosamine 3-kinase</fullName>
        <ecNumber evidence="1">2.7.1.172</ecNumber>
    </recommendedName>
</protein>
<reference evidence="3 4" key="1">
    <citation type="submission" date="2016-04" db="EMBL/GenBank/DDBJ databases">
        <title>A degradative enzymes factory behind the ericoid mycorrhizal symbiosis.</title>
        <authorList>
            <consortium name="DOE Joint Genome Institute"/>
            <person name="Martino E."/>
            <person name="Morin E."/>
            <person name="Grelet G."/>
            <person name="Kuo A."/>
            <person name="Kohler A."/>
            <person name="Daghino S."/>
            <person name="Barry K."/>
            <person name="Choi C."/>
            <person name="Cichocki N."/>
            <person name="Clum A."/>
            <person name="Copeland A."/>
            <person name="Hainaut M."/>
            <person name="Haridas S."/>
            <person name="Labutti K."/>
            <person name="Lindquist E."/>
            <person name="Lipzen A."/>
            <person name="Khouja H.-R."/>
            <person name="Murat C."/>
            <person name="Ohm R."/>
            <person name="Olson A."/>
            <person name="Spatafora J."/>
            <person name="Veneault-Fourrey C."/>
            <person name="Henrissat B."/>
            <person name="Grigoriev I."/>
            <person name="Martin F."/>
            <person name="Perotto S."/>
        </authorList>
    </citation>
    <scope>NUCLEOTIDE SEQUENCE [LARGE SCALE GENOMIC DNA]</scope>
    <source>
        <strain evidence="3 4">E</strain>
    </source>
</reference>
<dbReference type="EC" id="2.7.1.172" evidence="1"/>
<dbReference type="Gene3D" id="3.90.1200.10">
    <property type="match status" value="1"/>
</dbReference>
<evidence type="ECO:0000256" key="1">
    <source>
        <dbReference type="ARBA" id="ARBA00011961"/>
    </source>
</evidence>
<name>A0A2J6TXA5_9HELO</name>
<evidence type="ECO:0000313" key="4">
    <source>
        <dbReference type="Proteomes" id="UP000235371"/>
    </source>
</evidence>
<dbReference type="Pfam" id="PF03881">
    <property type="entry name" value="Fructosamin_kin"/>
    <property type="match status" value="1"/>
</dbReference>
<dbReference type="PANTHER" id="PTHR12149">
    <property type="entry name" value="FRUCTOSAMINE 3 KINASE-RELATED PROTEIN"/>
    <property type="match status" value="1"/>
</dbReference>
<evidence type="ECO:0000313" key="3">
    <source>
        <dbReference type="EMBL" id="PMD67643.1"/>
    </source>
</evidence>
<gene>
    <name evidence="3" type="ORF">K444DRAFT_606545</name>
</gene>
<dbReference type="SUPFAM" id="SSF56112">
    <property type="entry name" value="Protein kinase-like (PK-like)"/>
    <property type="match status" value="1"/>
</dbReference>
<dbReference type="InterPro" id="IPR016477">
    <property type="entry name" value="Fructo-/Ketosamine-3-kinase"/>
</dbReference>
<dbReference type="InParanoid" id="A0A2J6TXA5"/>
<sequence length="342" mass="39020">MVYIPPDFEAPIVPELDEAERELDATILAALPEGCKIGSIVVHGASHWALSHRIDTTLPDGTEKPYFLKVLSGQLGKEMAKGEYEGDKAMHAVIPNNVPKPLAHGTYTKDPNRHFYLCEFHEMDDEMPSAQQFVAVVAELHKKSVSPTGKFGFSCTTHAGNHPLQNEWCDVWEEFFTRQLREEVEWERSVQGQDSEMDELLEAMFSKVIPRLLRPLQTGGRSIKPSLCHGDLWHGNVGVDMGTDEPILYDPCATYAHNEYDMTSWRSARYRTNRHHQTAYHKFIEISEPIEDRDDRNALYALRNNITVSAQWHANKSTRKLAIEEMRRLVAKYPDGIEGFKE</sequence>